<accession>A0A2H9TA36</accession>
<dbReference type="PANTHER" id="PTHR10948">
    <property type="entry name" value="TRANSPOSASE"/>
    <property type="match status" value="1"/>
</dbReference>
<proteinExistence type="predicted"/>
<dbReference type="InterPro" id="IPR051917">
    <property type="entry name" value="Transposase-Integrase"/>
</dbReference>
<comment type="caution">
    <text evidence="2">The sequence shown here is derived from an EMBL/GenBank/DDBJ whole genome shotgun (WGS) entry which is preliminary data.</text>
</comment>
<organism evidence="2">
    <name type="scientific">invertebrate metagenome</name>
    <dbReference type="NCBI Taxonomy" id="1711999"/>
    <lineage>
        <taxon>unclassified sequences</taxon>
        <taxon>metagenomes</taxon>
        <taxon>organismal metagenomes</taxon>
    </lineage>
</organism>
<dbReference type="PANTHER" id="PTHR10948:SF23">
    <property type="entry name" value="TRANSPOSASE INSI FOR INSERTION SEQUENCE ELEMENT IS30A-RELATED"/>
    <property type="match status" value="1"/>
</dbReference>
<dbReference type="GO" id="GO:0032196">
    <property type="term" value="P:transposition"/>
    <property type="evidence" value="ECO:0007669"/>
    <property type="project" value="TreeGrafter"/>
</dbReference>
<feature type="region of interest" description="Disordered" evidence="1">
    <location>
        <begin position="54"/>
        <end position="86"/>
    </location>
</feature>
<protein>
    <submittedName>
        <fullName evidence="2">Uncharacterized protein</fullName>
    </submittedName>
</protein>
<evidence type="ECO:0000313" key="2">
    <source>
        <dbReference type="EMBL" id="PJE80100.1"/>
    </source>
</evidence>
<dbReference type="EMBL" id="NSIT01000032">
    <property type="protein sequence ID" value="PJE80100.1"/>
    <property type="molecule type" value="Genomic_DNA"/>
</dbReference>
<dbReference type="GO" id="GO:0005829">
    <property type="term" value="C:cytosol"/>
    <property type="evidence" value="ECO:0007669"/>
    <property type="project" value="TreeGrafter"/>
</dbReference>
<dbReference type="AlphaFoldDB" id="A0A2H9TA36"/>
<evidence type="ECO:0000256" key="1">
    <source>
        <dbReference type="SAM" id="MobiDB-lite"/>
    </source>
</evidence>
<name>A0A2H9TA36_9ZZZZ</name>
<reference evidence="2" key="1">
    <citation type="journal article" date="2017" name="Appl. Environ. Microbiol.">
        <title>Molecular characterization of an Endozoicomonas-like organism causing infection in king scallop Pecten maximus L.</title>
        <authorList>
            <person name="Cano I."/>
            <person name="van Aerle R."/>
            <person name="Ross S."/>
            <person name="Verner-Jeffreys D.W."/>
            <person name="Paley R.K."/>
            <person name="Rimmer G."/>
            <person name="Ryder D."/>
            <person name="Hooper P."/>
            <person name="Stone D."/>
            <person name="Feist S.W."/>
        </authorList>
    </citation>
    <scope>NUCLEOTIDE SEQUENCE</scope>
</reference>
<dbReference type="GO" id="GO:0004803">
    <property type="term" value="F:transposase activity"/>
    <property type="evidence" value="ECO:0007669"/>
    <property type="project" value="TreeGrafter"/>
</dbReference>
<sequence length="153" mass="17562">MNTQTKHYKQLTQDKRYRLQALLQNDFSPTAIAVTLGVSKSRVSRVSRVSRELKRNSDPSSYCPKAAKKRKTERKINAGKTKKANTQHHNIIEKSLLLGWSPENISSRMKIEIPEKAISHTPIYRMIEEDRVAAGHLLKIGNCQIRSELLHFK</sequence>
<gene>
    <name evidence="2" type="ORF">CI610_00911</name>
</gene>